<dbReference type="CDD" id="cd06261">
    <property type="entry name" value="TM_PBP2"/>
    <property type="match status" value="1"/>
</dbReference>
<dbReference type="EMBL" id="CP147407">
    <property type="protein sequence ID" value="WXB99067.1"/>
    <property type="molecule type" value="Genomic_DNA"/>
</dbReference>
<gene>
    <name evidence="10" type="primary">nikC</name>
    <name evidence="10" type="ORF">WCV65_15755</name>
</gene>
<comment type="subcellular location">
    <subcellularLocation>
        <location evidence="1 8">Cell membrane</location>
        <topology evidence="1 8">Multi-pass membrane protein</topology>
    </subcellularLocation>
</comment>
<evidence type="ECO:0000256" key="2">
    <source>
        <dbReference type="ARBA" id="ARBA00022448"/>
    </source>
</evidence>
<feature type="transmembrane region" description="Helical" evidence="8">
    <location>
        <begin position="175"/>
        <end position="197"/>
    </location>
</feature>
<dbReference type="InterPro" id="IPR053385">
    <property type="entry name" value="ABC_transport_permease"/>
</dbReference>
<protein>
    <submittedName>
        <fullName evidence="10">Nickel transporter permease</fullName>
    </submittedName>
</protein>
<name>A0ABZ2NP86_9BACI</name>
<evidence type="ECO:0000256" key="4">
    <source>
        <dbReference type="ARBA" id="ARBA00022692"/>
    </source>
</evidence>
<reference evidence="10 11" key="1">
    <citation type="submission" date="2024-02" db="EMBL/GenBank/DDBJ databases">
        <title>Seven novel Bacillus-like species.</title>
        <authorList>
            <person name="Liu G."/>
        </authorList>
    </citation>
    <scope>NUCLEOTIDE SEQUENCE [LARGE SCALE GENOMIC DNA]</scope>
    <source>
        <strain evidence="10 11">FJAT-52054</strain>
    </source>
</reference>
<keyword evidence="3" id="KW-1003">Cell membrane</keyword>
<keyword evidence="4 8" id="KW-0812">Transmembrane</keyword>
<dbReference type="Pfam" id="PF00528">
    <property type="entry name" value="BPD_transp_1"/>
    <property type="match status" value="1"/>
</dbReference>
<evidence type="ECO:0000256" key="8">
    <source>
        <dbReference type="RuleBase" id="RU363032"/>
    </source>
</evidence>
<dbReference type="PANTHER" id="PTHR43386:SF1">
    <property type="entry name" value="D,D-DIPEPTIDE TRANSPORT SYSTEM PERMEASE PROTEIN DDPC-RELATED"/>
    <property type="match status" value="1"/>
</dbReference>
<dbReference type="Proteomes" id="UP001377337">
    <property type="component" value="Chromosome"/>
</dbReference>
<dbReference type="PANTHER" id="PTHR43386">
    <property type="entry name" value="OLIGOPEPTIDE TRANSPORT SYSTEM PERMEASE PROTEIN APPC"/>
    <property type="match status" value="1"/>
</dbReference>
<keyword evidence="2 8" id="KW-0813">Transport</keyword>
<dbReference type="InterPro" id="IPR000515">
    <property type="entry name" value="MetI-like"/>
</dbReference>
<sequence>MLVFIAALMIASFLDPVDPAKINMSDRLLPISSEHFLGTDHMGRDLFSRILAGAQSTVGTAFLVLFISFIIGLPIGLIAGYAGGITDRFFMRIADAFMAFPDYIIAIILTGLIGPGLVNLIMAIVMVKWVGYSRLVRSVVISEKEKDYVQMAKINGASSALIIRKHLLPHVLGHLLVMVTLDIGKVILMIASLSYIGLGPQPPSPEWGAMLNESKAFFYNAPQLMIIPGLAIMLVVLVFNLMGDQLRDKLDVKNR</sequence>
<proteinExistence type="inferred from homology"/>
<dbReference type="Gene3D" id="1.10.3720.10">
    <property type="entry name" value="MetI-like"/>
    <property type="match status" value="1"/>
</dbReference>
<dbReference type="PROSITE" id="PS50928">
    <property type="entry name" value="ABC_TM1"/>
    <property type="match status" value="1"/>
</dbReference>
<dbReference type="RefSeq" id="WP_338782325.1">
    <property type="nucleotide sequence ID" value="NZ_CP147407.1"/>
</dbReference>
<evidence type="ECO:0000313" key="10">
    <source>
        <dbReference type="EMBL" id="WXB99067.1"/>
    </source>
</evidence>
<evidence type="ECO:0000259" key="9">
    <source>
        <dbReference type="PROSITE" id="PS50928"/>
    </source>
</evidence>
<comment type="similarity">
    <text evidence="7">Belongs to the binding-protein-dependent transport system permease family. OppBC subfamily.</text>
</comment>
<evidence type="ECO:0000256" key="6">
    <source>
        <dbReference type="ARBA" id="ARBA00023136"/>
    </source>
</evidence>
<evidence type="ECO:0000256" key="3">
    <source>
        <dbReference type="ARBA" id="ARBA00022475"/>
    </source>
</evidence>
<feature type="transmembrane region" description="Helical" evidence="8">
    <location>
        <begin position="217"/>
        <end position="239"/>
    </location>
</feature>
<feature type="transmembrane region" description="Helical" evidence="8">
    <location>
        <begin position="61"/>
        <end position="82"/>
    </location>
</feature>
<dbReference type="InterPro" id="IPR050366">
    <property type="entry name" value="BP-dependent_transpt_permease"/>
</dbReference>
<evidence type="ECO:0000256" key="7">
    <source>
        <dbReference type="ARBA" id="ARBA00024202"/>
    </source>
</evidence>
<accession>A0ABZ2NP86</accession>
<dbReference type="SUPFAM" id="SSF161098">
    <property type="entry name" value="MetI-like"/>
    <property type="match status" value="1"/>
</dbReference>
<dbReference type="InterPro" id="IPR035906">
    <property type="entry name" value="MetI-like_sf"/>
</dbReference>
<evidence type="ECO:0000256" key="1">
    <source>
        <dbReference type="ARBA" id="ARBA00004651"/>
    </source>
</evidence>
<organism evidence="10 11">
    <name type="scientific">Metabacillus sediminis</name>
    <dbReference type="NCBI Taxonomy" id="3117746"/>
    <lineage>
        <taxon>Bacteria</taxon>
        <taxon>Bacillati</taxon>
        <taxon>Bacillota</taxon>
        <taxon>Bacilli</taxon>
        <taxon>Bacillales</taxon>
        <taxon>Bacillaceae</taxon>
        <taxon>Metabacillus</taxon>
    </lineage>
</organism>
<evidence type="ECO:0000256" key="5">
    <source>
        <dbReference type="ARBA" id="ARBA00022989"/>
    </source>
</evidence>
<keyword evidence="5 8" id="KW-1133">Transmembrane helix</keyword>
<feature type="transmembrane region" description="Helical" evidence="8">
    <location>
        <begin position="103"/>
        <end position="127"/>
    </location>
</feature>
<keyword evidence="11" id="KW-1185">Reference proteome</keyword>
<feature type="domain" description="ABC transmembrane type-1" evidence="9">
    <location>
        <begin position="54"/>
        <end position="243"/>
    </location>
</feature>
<evidence type="ECO:0000313" key="11">
    <source>
        <dbReference type="Proteomes" id="UP001377337"/>
    </source>
</evidence>
<dbReference type="NCBIfam" id="NF045474">
    <property type="entry name" value="Opp2C"/>
    <property type="match status" value="1"/>
</dbReference>
<keyword evidence="6 8" id="KW-0472">Membrane</keyword>